<reference evidence="2" key="1">
    <citation type="submission" date="2020-05" db="EMBL/GenBank/DDBJ databases">
        <title>Mycena genomes resolve the evolution of fungal bioluminescence.</title>
        <authorList>
            <person name="Tsai I.J."/>
        </authorList>
    </citation>
    <scope>NUCLEOTIDE SEQUENCE</scope>
    <source>
        <strain evidence="2">171206Taipei</strain>
    </source>
</reference>
<dbReference type="AlphaFoldDB" id="A0A8H6SJ11"/>
<feature type="region of interest" description="Disordered" evidence="1">
    <location>
        <begin position="178"/>
        <end position="217"/>
    </location>
</feature>
<keyword evidence="3" id="KW-1185">Reference proteome</keyword>
<name>A0A8H6SJ11_9AGAR</name>
<dbReference type="GeneID" id="59348193"/>
<comment type="caution">
    <text evidence="2">The sequence shown here is derived from an EMBL/GenBank/DDBJ whole genome shotgun (WGS) entry which is preliminary data.</text>
</comment>
<evidence type="ECO:0000313" key="3">
    <source>
        <dbReference type="Proteomes" id="UP000636479"/>
    </source>
</evidence>
<gene>
    <name evidence="2" type="ORF">MIND_00903500</name>
</gene>
<feature type="compositionally biased region" description="Polar residues" evidence="1">
    <location>
        <begin position="193"/>
        <end position="205"/>
    </location>
</feature>
<dbReference type="RefSeq" id="XP_037218919.1">
    <property type="nucleotide sequence ID" value="XM_037365677.1"/>
</dbReference>
<sequence>MSTLPRISPSPVLSKLTVVFWHFCVNNGVKATTHNSIIVTLLGLSAVRPHVGTLAPNSYISRPESPHFLHDPTFRRVMSHPRGNPPSRTPTPTDKYTIYLPPILPPPTFTRLSPFSAPPSPGMREAMARPVPPLSLGQIPQIPTFQTIRPIAHATPTPTYAPHARHHHTLNSRALQQTLSQQEMPPPWGVAFSKSQDGVASSSDTEGVACSGKKRRR</sequence>
<protein>
    <submittedName>
        <fullName evidence="2">Uncharacterized protein</fullName>
    </submittedName>
</protein>
<evidence type="ECO:0000313" key="2">
    <source>
        <dbReference type="EMBL" id="KAF7299531.1"/>
    </source>
</evidence>
<dbReference type="Proteomes" id="UP000636479">
    <property type="component" value="Unassembled WGS sequence"/>
</dbReference>
<proteinExistence type="predicted"/>
<dbReference type="EMBL" id="JACAZF010000007">
    <property type="protein sequence ID" value="KAF7299531.1"/>
    <property type="molecule type" value="Genomic_DNA"/>
</dbReference>
<feature type="region of interest" description="Disordered" evidence="1">
    <location>
        <begin position="77"/>
        <end position="96"/>
    </location>
</feature>
<evidence type="ECO:0000256" key="1">
    <source>
        <dbReference type="SAM" id="MobiDB-lite"/>
    </source>
</evidence>
<organism evidence="2 3">
    <name type="scientific">Mycena indigotica</name>
    <dbReference type="NCBI Taxonomy" id="2126181"/>
    <lineage>
        <taxon>Eukaryota</taxon>
        <taxon>Fungi</taxon>
        <taxon>Dikarya</taxon>
        <taxon>Basidiomycota</taxon>
        <taxon>Agaricomycotina</taxon>
        <taxon>Agaricomycetes</taxon>
        <taxon>Agaricomycetidae</taxon>
        <taxon>Agaricales</taxon>
        <taxon>Marasmiineae</taxon>
        <taxon>Mycenaceae</taxon>
        <taxon>Mycena</taxon>
    </lineage>
</organism>
<accession>A0A8H6SJ11</accession>